<dbReference type="Pfam" id="PF00440">
    <property type="entry name" value="TetR_N"/>
    <property type="match status" value="1"/>
</dbReference>
<dbReference type="PROSITE" id="PS01081">
    <property type="entry name" value="HTH_TETR_1"/>
    <property type="match status" value="1"/>
</dbReference>
<evidence type="ECO:0000313" key="5">
    <source>
        <dbReference type="Proteomes" id="UP001155483"/>
    </source>
</evidence>
<feature type="domain" description="HTH tetR-type" evidence="3">
    <location>
        <begin position="6"/>
        <end position="66"/>
    </location>
</feature>
<proteinExistence type="predicted"/>
<evidence type="ECO:0000256" key="1">
    <source>
        <dbReference type="ARBA" id="ARBA00023125"/>
    </source>
</evidence>
<evidence type="ECO:0000256" key="2">
    <source>
        <dbReference type="PROSITE-ProRule" id="PRU00335"/>
    </source>
</evidence>
<feature type="DNA-binding region" description="H-T-H motif" evidence="2">
    <location>
        <begin position="29"/>
        <end position="48"/>
    </location>
</feature>
<organism evidence="4 5">
    <name type="scientific">Paraflavisolibacter caeni</name>
    <dbReference type="NCBI Taxonomy" id="2982496"/>
    <lineage>
        <taxon>Bacteria</taxon>
        <taxon>Pseudomonadati</taxon>
        <taxon>Bacteroidota</taxon>
        <taxon>Chitinophagia</taxon>
        <taxon>Chitinophagales</taxon>
        <taxon>Chitinophagaceae</taxon>
        <taxon>Paraflavisolibacter</taxon>
    </lineage>
</organism>
<keyword evidence="1 2" id="KW-0238">DNA-binding</keyword>
<keyword evidence="5" id="KW-1185">Reference proteome</keyword>
<dbReference type="PANTHER" id="PTHR43479">
    <property type="entry name" value="ACREF/ENVCD OPERON REPRESSOR-RELATED"/>
    <property type="match status" value="1"/>
</dbReference>
<dbReference type="InterPro" id="IPR050624">
    <property type="entry name" value="HTH-type_Tx_Regulator"/>
</dbReference>
<dbReference type="RefSeq" id="WP_279300235.1">
    <property type="nucleotide sequence ID" value="NZ_JAOTIF010000048.1"/>
</dbReference>
<dbReference type="InterPro" id="IPR023772">
    <property type="entry name" value="DNA-bd_HTH_TetR-type_CS"/>
</dbReference>
<sequence length="190" mass="22191">MKPRDENKIDQIYQATLKQVKANGLAGITMQSVAREANIATGTLYIYFKNKEALILSLYHVCVKNSAGVYFKNYDPKAPFKVSFYLIWSNMVQHRISSFTESIFMEQCYHSPFIDEDTRKTLKKMFEPLMNLIKRGKEERLIKDIDTFWLIAFLIGTVNEIAKRTIYFNKKLTTEILNTNFQMCWDGIKA</sequence>
<dbReference type="PANTHER" id="PTHR43479:SF11">
    <property type="entry name" value="ACREF_ENVCD OPERON REPRESSOR-RELATED"/>
    <property type="match status" value="1"/>
</dbReference>
<dbReference type="InterPro" id="IPR009057">
    <property type="entry name" value="Homeodomain-like_sf"/>
</dbReference>
<dbReference type="Gene3D" id="1.10.357.10">
    <property type="entry name" value="Tetracycline Repressor, domain 2"/>
    <property type="match status" value="1"/>
</dbReference>
<protein>
    <submittedName>
        <fullName evidence="4">TetR/AcrR family transcriptional regulator</fullName>
    </submittedName>
</protein>
<dbReference type="AlphaFoldDB" id="A0A9X2Y002"/>
<dbReference type="Pfam" id="PF22604">
    <property type="entry name" value="TetR_HI_0893_C"/>
    <property type="match status" value="1"/>
</dbReference>
<dbReference type="EMBL" id="JAOTIF010000048">
    <property type="protein sequence ID" value="MCU7552799.1"/>
    <property type="molecule type" value="Genomic_DNA"/>
</dbReference>
<dbReference type="Proteomes" id="UP001155483">
    <property type="component" value="Unassembled WGS sequence"/>
</dbReference>
<dbReference type="SUPFAM" id="SSF46689">
    <property type="entry name" value="Homeodomain-like"/>
    <property type="match status" value="1"/>
</dbReference>
<dbReference type="InterPro" id="IPR001647">
    <property type="entry name" value="HTH_TetR"/>
</dbReference>
<dbReference type="PROSITE" id="PS50977">
    <property type="entry name" value="HTH_TETR_2"/>
    <property type="match status" value="1"/>
</dbReference>
<gene>
    <name evidence="4" type="ORF">OCK74_27015</name>
</gene>
<dbReference type="InterPro" id="IPR036271">
    <property type="entry name" value="Tet_transcr_reg_TetR-rel_C_sf"/>
</dbReference>
<dbReference type="GO" id="GO:0003677">
    <property type="term" value="F:DNA binding"/>
    <property type="evidence" value="ECO:0007669"/>
    <property type="project" value="UniProtKB-UniRule"/>
</dbReference>
<name>A0A9X2Y002_9BACT</name>
<comment type="caution">
    <text evidence="4">The sequence shown here is derived from an EMBL/GenBank/DDBJ whole genome shotgun (WGS) entry which is preliminary data.</text>
</comment>
<dbReference type="SUPFAM" id="SSF48498">
    <property type="entry name" value="Tetracyclin repressor-like, C-terminal domain"/>
    <property type="match status" value="1"/>
</dbReference>
<evidence type="ECO:0000259" key="3">
    <source>
        <dbReference type="PROSITE" id="PS50977"/>
    </source>
</evidence>
<dbReference type="InterPro" id="IPR054422">
    <property type="entry name" value="TetR-like_HI_0893_C"/>
</dbReference>
<accession>A0A9X2Y002</accession>
<reference evidence="4" key="2">
    <citation type="submission" date="2023-04" db="EMBL/GenBank/DDBJ databases">
        <title>Paracnuella aquatica gen. nov., sp. nov., a member of the family Chitinophagaceae isolated from a hot spring.</title>
        <authorList>
            <person name="Wang C."/>
        </authorList>
    </citation>
    <scope>NUCLEOTIDE SEQUENCE</scope>
    <source>
        <strain evidence="4">LB-8</strain>
    </source>
</reference>
<evidence type="ECO:0000313" key="4">
    <source>
        <dbReference type="EMBL" id="MCU7552799.1"/>
    </source>
</evidence>
<reference evidence="4" key="1">
    <citation type="submission" date="2022-09" db="EMBL/GenBank/DDBJ databases">
        <authorList>
            <person name="Yuan C."/>
            <person name="Ke Z."/>
        </authorList>
    </citation>
    <scope>NUCLEOTIDE SEQUENCE</scope>
    <source>
        <strain evidence="4">LB-8</strain>
    </source>
</reference>